<dbReference type="InterPro" id="IPR050482">
    <property type="entry name" value="Sensor_HK_TwoCompSys"/>
</dbReference>
<dbReference type="EMBL" id="PZJJ01000003">
    <property type="protein sequence ID" value="PTL39933.1"/>
    <property type="molecule type" value="Genomic_DNA"/>
</dbReference>
<keyword evidence="6" id="KW-0472">Membrane</keyword>
<keyword evidence="6" id="KW-1133">Transmembrane helix</keyword>
<evidence type="ECO:0000259" key="7">
    <source>
        <dbReference type="Pfam" id="PF02518"/>
    </source>
</evidence>
<gene>
    <name evidence="9" type="ORF">C6Y45_02825</name>
</gene>
<dbReference type="GO" id="GO:0000155">
    <property type="term" value="F:phosphorelay sensor kinase activity"/>
    <property type="evidence" value="ECO:0007669"/>
    <property type="project" value="InterPro"/>
</dbReference>
<feature type="transmembrane region" description="Helical" evidence="6">
    <location>
        <begin position="54"/>
        <end position="72"/>
    </location>
</feature>
<evidence type="ECO:0000256" key="1">
    <source>
        <dbReference type="ARBA" id="ARBA00000085"/>
    </source>
</evidence>
<feature type="transmembrane region" description="Helical" evidence="6">
    <location>
        <begin position="31"/>
        <end position="47"/>
    </location>
</feature>
<evidence type="ECO:0000256" key="6">
    <source>
        <dbReference type="SAM" id="Phobius"/>
    </source>
</evidence>
<dbReference type="Pfam" id="PF07730">
    <property type="entry name" value="HisKA_3"/>
    <property type="match status" value="1"/>
</dbReference>
<dbReference type="Gene3D" id="3.30.565.10">
    <property type="entry name" value="Histidine kinase-like ATPase, C-terminal domain"/>
    <property type="match status" value="1"/>
</dbReference>
<feature type="transmembrane region" description="Helical" evidence="6">
    <location>
        <begin position="7"/>
        <end position="25"/>
    </location>
</feature>
<dbReference type="GO" id="GO:0046983">
    <property type="term" value="F:protein dimerization activity"/>
    <property type="evidence" value="ECO:0007669"/>
    <property type="project" value="InterPro"/>
</dbReference>
<dbReference type="OrthoDB" id="9781904at2"/>
<feature type="domain" description="Signal transduction histidine kinase subgroup 3 dimerisation and phosphoacceptor" evidence="8">
    <location>
        <begin position="299"/>
        <end position="362"/>
    </location>
</feature>
<name>A0A2T4U955_9BACI</name>
<keyword evidence="3" id="KW-0808">Transferase</keyword>
<comment type="catalytic activity">
    <reaction evidence="1">
        <text>ATP + protein L-histidine = ADP + protein N-phospho-L-histidine.</text>
        <dbReference type="EC" id="2.7.13.3"/>
    </reaction>
</comment>
<dbReference type="InterPro" id="IPR011712">
    <property type="entry name" value="Sig_transdc_His_kin_sub3_dim/P"/>
</dbReference>
<proteinExistence type="predicted"/>
<organism evidence="9 10">
    <name type="scientific">Alkalicoccus saliphilus</name>
    <dbReference type="NCBI Taxonomy" id="200989"/>
    <lineage>
        <taxon>Bacteria</taxon>
        <taxon>Bacillati</taxon>
        <taxon>Bacillota</taxon>
        <taxon>Bacilli</taxon>
        <taxon>Bacillales</taxon>
        <taxon>Bacillaceae</taxon>
        <taxon>Alkalicoccus</taxon>
    </lineage>
</organism>
<keyword evidence="6" id="KW-0812">Transmembrane</keyword>
<dbReference type="PANTHER" id="PTHR24421">
    <property type="entry name" value="NITRATE/NITRITE SENSOR PROTEIN NARX-RELATED"/>
    <property type="match status" value="1"/>
</dbReference>
<keyword evidence="4" id="KW-0418">Kinase</keyword>
<dbReference type="Pfam" id="PF02518">
    <property type="entry name" value="HATPase_c"/>
    <property type="match status" value="1"/>
</dbReference>
<dbReference type="RefSeq" id="WP_107583520.1">
    <property type="nucleotide sequence ID" value="NZ_PZJJ01000003.1"/>
</dbReference>
<dbReference type="AlphaFoldDB" id="A0A2T4U955"/>
<evidence type="ECO:0000256" key="4">
    <source>
        <dbReference type="ARBA" id="ARBA00022777"/>
    </source>
</evidence>
<sequence length="499" mass="57972">MQRWMNYLIGAGIGLSAGYIVVHGISLHHAWLPMLQLLLLGSAAFFGKRYALRWISFLFHLGLFIFLLYQGMPADYTFIYLLLHTAAVGLKQKSSRTDKKFNLVEKWSLRLIFLLTLLLLMFQAGASMLIFSFYAFLGAVLVWPAETYFRWKKQMKKKADEAVKEMEKMEEPQELRRIFLNYLHTVFQENTVWLFMPSNFPQGTSQEHRYMKEQLEKLSPAKKKEGPFFYTSMEGVIKQAQAVEAGECFILLEKPVLPYVVKAKKAYIKYVLWHMQFIHKFLERRMEREKEVRAGLSRHISQGIHDSLAQQLFFLSAQTFGLKMALPSAAKADQKFMKQLEKMEEAVQEVQTDTRNYIAYLRGDRQERELHESLREMLSRRLDPQGIQWEFRTKGEVVKEKLQVEETIYHVVEELVSNALKHGRISSLELDLDVNTVQWEIKMSDDSKNVPKEINAKKHSYGIEGIRQRTAEVNGDISFHPDEGKGLLVKCVIPRGGEG</sequence>
<dbReference type="Gene3D" id="1.20.5.1930">
    <property type="match status" value="1"/>
</dbReference>
<evidence type="ECO:0000313" key="9">
    <source>
        <dbReference type="EMBL" id="PTL39933.1"/>
    </source>
</evidence>
<feature type="transmembrane region" description="Helical" evidence="6">
    <location>
        <begin position="78"/>
        <end position="95"/>
    </location>
</feature>
<evidence type="ECO:0000256" key="5">
    <source>
        <dbReference type="ARBA" id="ARBA00023012"/>
    </source>
</evidence>
<dbReference type="Proteomes" id="UP000240509">
    <property type="component" value="Unassembled WGS sequence"/>
</dbReference>
<accession>A0A2T4U955</accession>
<dbReference type="InterPro" id="IPR036890">
    <property type="entry name" value="HATPase_C_sf"/>
</dbReference>
<evidence type="ECO:0000259" key="8">
    <source>
        <dbReference type="Pfam" id="PF07730"/>
    </source>
</evidence>
<keyword evidence="10" id="KW-1185">Reference proteome</keyword>
<comment type="caution">
    <text evidence="9">The sequence shown here is derived from an EMBL/GenBank/DDBJ whole genome shotgun (WGS) entry which is preliminary data.</text>
</comment>
<evidence type="ECO:0000313" key="10">
    <source>
        <dbReference type="Proteomes" id="UP000240509"/>
    </source>
</evidence>
<dbReference type="InterPro" id="IPR003594">
    <property type="entry name" value="HATPase_dom"/>
</dbReference>
<feature type="transmembrane region" description="Helical" evidence="6">
    <location>
        <begin position="131"/>
        <end position="149"/>
    </location>
</feature>
<dbReference type="EC" id="2.7.13.3" evidence="2"/>
<dbReference type="SUPFAM" id="SSF55874">
    <property type="entry name" value="ATPase domain of HSP90 chaperone/DNA topoisomerase II/histidine kinase"/>
    <property type="match status" value="1"/>
</dbReference>
<keyword evidence="5" id="KW-0902">Two-component regulatory system</keyword>
<protein>
    <recommendedName>
        <fullName evidence="2">histidine kinase</fullName>
        <ecNumber evidence="2">2.7.13.3</ecNumber>
    </recommendedName>
</protein>
<evidence type="ECO:0000256" key="3">
    <source>
        <dbReference type="ARBA" id="ARBA00022679"/>
    </source>
</evidence>
<dbReference type="GO" id="GO:0016020">
    <property type="term" value="C:membrane"/>
    <property type="evidence" value="ECO:0007669"/>
    <property type="project" value="InterPro"/>
</dbReference>
<reference evidence="9 10" key="1">
    <citation type="submission" date="2018-03" db="EMBL/GenBank/DDBJ databases">
        <title>Alkalicoccus saliphilus sp. nov., isolated from a mineral pool.</title>
        <authorList>
            <person name="Zhao B."/>
        </authorList>
    </citation>
    <scope>NUCLEOTIDE SEQUENCE [LARGE SCALE GENOMIC DNA]</scope>
    <source>
        <strain evidence="9 10">6AG</strain>
    </source>
</reference>
<evidence type="ECO:0000256" key="2">
    <source>
        <dbReference type="ARBA" id="ARBA00012438"/>
    </source>
</evidence>
<feature type="domain" description="Histidine kinase/HSP90-like ATPase" evidence="7">
    <location>
        <begin position="405"/>
        <end position="494"/>
    </location>
</feature>